<feature type="compositionally biased region" description="Acidic residues" evidence="2">
    <location>
        <begin position="302"/>
        <end position="315"/>
    </location>
</feature>
<gene>
    <name evidence="3" type="ORF">TRIVIDRAFT_206891</name>
</gene>
<evidence type="ECO:0000313" key="3">
    <source>
        <dbReference type="EMBL" id="EHK16250.1"/>
    </source>
</evidence>
<dbReference type="AlphaFoldDB" id="G9NBP6"/>
<dbReference type="VEuPathDB" id="FungiDB:TRIVIDRAFT_206891"/>
<dbReference type="GeneID" id="25790398"/>
<sequence>MAEVEEDPNNFEKEAGEPVCNSSGCVAGLEPENPRLSTCVWHTKCHSKQATRSHNMQAMSFFGAPLNSSQGLQTPAMAFGAAPAATPQAAHSNQQALMAPVAATPIATTPIVAAITSTPKRKAINSGNLENAAKKTPSASTTMNAQCPQNSQANFLAQAAGLEATNALHVKRLWQMKEGSNSLLFQEKQNRKLVVDHEKINGRGHGTCCYLPRDSSNIWCKWQLKKEVHKLTEGTVELSKQVESLRDANEDLKTESLSSLSSLPNLSAEPAIEIPCSERCPTPSNGRNKIPLVEISSSPPTSEEDSTTEEEDAGEDATQKIVVESNNENRRDSIYLQLAKTVAQKPAAKGARCDCAIGQLEKRMDKFEAALNALEKKMDEKSEAQTNELRAIRKAVEAYVEASTSLLEIATGKRPAAPEGVDV</sequence>
<feature type="coiled-coil region" evidence="1">
    <location>
        <begin position="357"/>
        <end position="387"/>
    </location>
</feature>
<dbReference type="Proteomes" id="UP000007115">
    <property type="component" value="Unassembled WGS sequence"/>
</dbReference>
<dbReference type="RefSeq" id="XP_013950444.1">
    <property type="nucleotide sequence ID" value="XM_014094969.1"/>
</dbReference>
<protein>
    <submittedName>
        <fullName evidence="3">Uncharacterized protein</fullName>
    </submittedName>
</protein>
<dbReference type="EMBL" id="ABDF02000091">
    <property type="protein sequence ID" value="EHK16250.1"/>
    <property type="molecule type" value="Genomic_DNA"/>
</dbReference>
<evidence type="ECO:0000256" key="1">
    <source>
        <dbReference type="SAM" id="Coils"/>
    </source>
</evidence>
<keyword evidence="1" id="KW-0175">Coiled coil</keyword>
<keyword evidence="4" id="KW-1185">Reference proteome</keyword>
<evidence type="ECO:0000256" key="2">
    <source>
        <dbReference type="SAM" id="MobiDB-lite"/>
    </source>
</evidence>
<feature type="region of interest" description="Disordered" evidence="2">
    <location>
        <begin position="277"/>
        <end position="326"/>
    </location>
</feature>
<dbReference type="HOGENOM" id="CLU_649010_0_0_1"/>
<dbReference type="InParanoid" id="G9NBP6"/>
<name>G9NBP6_HYPVG</name>
<organism evidence="3 4">
    <name type="scientific">Hypocrea virens (strain Gv29-8 / FGSC 10586)</name>
    <name type="common">Gliocladium virens</name>
    <name type="synonym">Trichoderma virens</name>
    <dbReference type="NCBI Taxonomy" id="413071"/>
    <lineage>
        <taxon>Eukaryota</taxon>
        <taxon>Fungi</taxon>
        <taxon>Dikarya</taxon>
        <taxon>Ascomycota</taxon>
        <taxon>Pezizomycotina</taxon>
        <taxon>Sordariomycetes</taxon>
        <taxon>Hypocreomycetidae</taxon>
        <taxon>Hypocreales</taxon>
        <taxon>Hypocreaceae</taxon>
        <taxon>Trichoderma</taxon>
    </lineage>
</organism>
<proteinExistence type="predicted"/>
<accession>G9NBP6</accession>
<comment type="caution">
    <text evidence="3">The sequence shown here is derived from an EMBL/GenBank/DDBJ whole genome shotgun (WGS) entry which is preliminary data.</text>
</comment>
<evidence type="ECO:0000313" key="4">
    <source>
        <dbReference type="Proteomes" id="UP000007115"/>
    </source>
</evidence>
<reference evidence="3 4" key="1">
    <citation type="journal article" date="2011" name="Genome Biol.">
        <title>Comparative genome sequence analysis underscores mycoparasitism as the ancestral life style of Trichoderma.</title>
        <authorList>
            <person name="Kubicek C.P."/>
            <person name="Herrera-Estrella A."/>
            <person name="Seidl-Seiboth V."/>
            <person name="Martinez D.A."/>
            <person name="Druzhinina I.S."/>
            <person name="Thon M."/>
            <person name="Zeilinger S."/>
            <person name="Casas-Flores S."/>
            <person name="Horwitz B.A."/>
            <person name="Mukherjee P.K."/>
            <person name="Mukherjee M."/>
            <person name="Kredics L."/>
            <person name="Alcaraz L.D."/>
            <person name="Aerts A."/>
            <person name="Antal Z."/>
            <person name="Atanasova L."/>
            <person name="Cervantes-Badillo M.G."/>
            <person name="Challacombe J."/>
            <person name="Chertkov O."/>
            <person name="McCluskey K."/>
            <person name="Coulpier F."/>
            <person name="Deshpande N."/>
            <person name="von Doehren H."/>
            <person name="Ebbole D.J."/>
            <person name="Esquivel-Naranjo E.U."/>
            <person name="Fekete E."/>
            <person name="Flipphi M."/>
            <person name="Glaser F."/>
            <person name="Gomez-Rodriguez E.Y."/>
            <person name="Gruber S."/>
            <person name="Han C."/>
            <person name="Henrissat B."/>
            <person name="Hermosa R."/>
            <person name="Hernandez-Onate M."/>
            <person name="Karaffa L."/>
            <person name="Kosti I."/>
            <person name="Le Crom S."/>
            <person name="Lindquist E."/>
            <person name="Lucas S."/>
            <person name="Luebeck M."/>
            <person name="Luebeck P.S."/>
            <person name="Margeot A."/>
            <person name="Metz B."/>
            <person name="Misra M."/>
            <person name="Nevalainen H."/>
            <person name="Omann M."/>
            <person name="Packer N."/>
            <person name="Perrone G."/>
            <person name="Uresti-Rivera E.E."/>
            <person name="Salamov A."/>
            <person name="Schmoll M."/>
            <person name="Seiboth B."/>
            <person name="Shapiro H."/>
            <person name="Sukno S."/>
            <person name="Tamayo-Ramos J.A."/>
            <person name="Tisch D."/>
            <person name="Wiest A."/>
            <person name="Wilkinson H.H."/>
            <person name="Zhang M."/>
            <person name="Coutinho P.M."/>
            <person name="Kenerley C.M."/>
            <person name="Monte E."/>
            <person name="Baker S.E."/>
            <person name="Grigoriev I.V."/>
        </authorList>
    </citation>
    <scope>NUCLEOTIDE SEQUENCE [LARGE SCALE GENOMIC DNA]</scope>
    <source>
        <strain evidence="4">Gv29-8 / FGSC 10586</strain>
    </source>
</reference>